<dbReference type="InterPro" id="IPR001357">
    <property type="entry name" value="BRCT_dom"/>
</dbReference>
<evidence type="ECO:0000256" key="5">
    <source>
        <dbReference type="ARBA" id="ARBA00022705"/>
    </source>
</evidence>
<evidence type="ECO:0000256" key="10">
    <source>
        <dbReference type="ARBA" id="ARBA00023027"/>
    </source>
</evidence>
<dbReference type="SMART" id="SM00292">
    <property type="entry name" value="BRCT"/>
    <property type="match status" value="1"/>
</dbReference>
<dbReference type="Gene3D" id="3.40.50.10190">
    <property type="entry name" value="BRCT domain"/>
    <property type="match status" value="1"/>
</dbReference>
<keyword evidence="9 14" id="KW-0460">Magnesium</keyword>
<dbReference type="GO" id="GO:0006281">
    <property type="term" value="P:DNA repair"/>
    <property type="evidence" value="ECO:0007669"/>
    <property type="project" value="UniProtKB-KW"/>
</dbReference>
<evidence type="ECO:0000256" key="13">
    <source>
        <dbReference type="ARBA" id="ARBA00060881"/>
    </source>
</evidence>
<evidence type="ECO:0000256" key="12">
    <source>
        <dbReference type="ARBA" id="ARBA00034005"/>
    </source>
</evidence>
<proteinExistence type="inferred from homology"/>
<dbReference type="InterPro" id="IPR036420">
    <property type="entry name" value="BRCT_dom_sf"/>
</dbReference>
<dbReference type="Pfam" id="PF01653">
    <property type="entry name" value="DNA_ligase_aden"/>
    <property type="match status" value="1"/>
</dbReference>
<feature type="binding site" evidence="14">
    <location>
        <position position="155"/>
    </location>
    <ligand>
        <name>NAD(+)</name>
        <dbReference type="ChEBI" id="CHEBI:57540"/>
    </ligand>
</feature>
<dbReference type="SUPFAM" id="SSF52113">
    <property type="entry name" value="BRCT domain"/>
    <property type="match status" value="1"/>
</dbReference>
<feature type="active site" description="N6-AMP-lysine intermediate" evidence="14">
    <location>
        <position position="157"/>
    </location>
</feature>
<feature type="binding site" evidence="14">
    <location>
        <position position="178"/>
    </location>
    <ligand>
        <name>NAD(+)</name>
        <dbReference type="ChEBI" id="CHEBI:57540"/>
    </ligand>
</feature>
<evidence type="ECO:0000256" key="1">
    <source>
        <dbReference type="ARBA" id="ARBA00004067"/>
    </source>
</evidence>
<sequence>MCLPELSFFWSSAMSKTNRPSAVDSDNAQSSLFGEPEPVKTDAKEAAEQIDVLRQQIRQHNYKYYVLDEPSIPDSEYDRLMRELQALEADHPALVTADSPTQRVGGAPLGSFQQVRHEMPMLSLDNAFSDEELSDFNRRISDRLKSSAEIEYACEPKLDGIAVSLLYENGELVRGATRGDGTTGEDITLNVRTIPSIPLRLLGEGWPRRLEVRGEIYMPRAGFERLNDEARKKGEKTFVNPRNAAAGSLRQLDSRITAKRPLEMCCYSAGIVEGGELPAEHAATLELFKTWGLKINPEMRVVKGVQGCVDYYSQMADKRNSLPYEIDGIVYKVNSFALQRELGFVARAPRWAIARKFPAQEEMTELLGVDFQVGRTGAVTPVARLKPVFVGGVTVSNATLHNMDEVERLGVQVGDTVIVRRAGDVIPQVVRVVEERRPDTAKAIEMPKQCPVCQSEIERTAEEAVARCTGGLFCRAQRKEAIKHFASRKALDVDGLGDKLVEQLVDKELVTTMADLFRIKHEQLVRMERMGEKSAANLLDALDKSKNTTLARFIYSLGIREVGEATAAGLASYFRDLTPLMDADEDALLEVDDVGPIVAHHIALFFRQPHNREVIEQLLQVGVRWEVLEAPVADAAELPLAGQTWVLTGTLSAMTRDQGKAYLQQLGAKVAGSVSAKSAGLVAGEKAGSKLTKAQGLGIAVLDEDAFIALLKENGVSV</sequence>
<feature type="binding site" evidence="14">
    <location>
        <position position="332"/>
    </location>
    <ligand>
        <name>NAD(+)</name>
        <dbReference type="ChEBI" id="CHEBI:57540"/>
    </ligand>
</feature>
<feature type="domain" description="BRCT" evidence="17">
    <location>
        <begin position="635"/>
        <end position="718"/>
    </location>
</feature>
<keyword evidence="5 14" id="KW-0235">DNA replication</keyword>
<organism evidence="18 19">
    <name type="scientific">Parendozoicomonas haliclonae</name>
    <dbReference type="NCBI Taxonomy" id="1960125"/>
    <lineage>
        <taxon>Bacteria</taxon>
        <taxon>Pseudomonadati</taxon>
        <taxon>Pseudomonadota</taxon>
        <taxon>Gammaproteobacteria</taxon>
        <taxon>Oceanospirillales</taxon>
        <taxon>Endozoicomonadaceae</taxon>
        <taxon>Parendozoicomonas</taxon>
    </lineage>
</organism>
<dbReference type="FunFam" id="1.10.150.20:FF:000007">
    <property type="entry name" value="DNA ligase"/>
    <property type="match status" value="1"/>
</dbReference>
<dbReference type="PANTHER" id="PTHR23389:SF9">
    <property type="entry name" value="DNA LIGASE"/>
    <property type="match status" value="1"/>
</dbReference>
<evidence type="ECO:0000256" key="14">
    <source>
        <dbReference type="HAMAP-Rule" id="MF_01588"/>
    </source>
</evidence>
<dbReference type="InterPro" id="IPR018239">
    <property type="entry name" value="DNA_ligase_AS"/>
</dbReference>
<evidence type="ECO:0000256" key="7">
    <source>
        <dbReference type="ARBA" id="ARBA00022763"/>
    </source>
</evidence>
<dbReference type="SMART" id="SM00278">
    <property type="entry name" value="HhH1"/>
    <property type="match status" value="3"/>
</dbReference>
<evidence type="ECO:0000256" key="6">
    <source>
        <dbReference type="ARBA" id="ARBA00022723"/>
    </source>
</evidence>
<dbReference type="PROSITE" id="PS01056">
    <property type="entry name" value="DNA_LIGASE_N2"/>
    <property type="match status" value="1"/>
</dbReference>
<evidence type="ECO:0000256" key="11">
    <source>
        <dbReference type="ARBA" id="ARBA00023204"/>
    </source>
</evidence>
<keyword evidence="6 14" id="KW-0479">Metal-binding</keyword>
<dbReference type="InterPro" id="IPR041663">
    <property type="entry name" value="DisA/LigA_HHH"/>
</dbReference>
<keyword evidence="11 14" id="KW-0234">DNA repair</keyword>
<dbReference type="Gene3D" id="3.30.470.30">
    <property type="entry name" value="DNA ligase/mRNA capping enzyme"/>
    <property type="match status" value="1"/>
</dbReference>
<feature type="binding site" evidence="14">
    <location>
        <position position="215"/>
    </location>
    <ligand>
        <name>NAD(+)</name>
        <dbReference type="ChEBI" id="CHEBI:57540"/>
    </ligand>
</feature>
<dbReference type="InterPro" id="IPR003583">
    <property type="entry name" value="Hlx-hairpin-Hlx_DNA-bd_motif"/>
</dbReference>
<reference evidence="18 19" key="1">
    <citation type="submission" date="2017-03" db="EMBL/GenBank/DDBJ databases">
        <authorList>
            <person name="Afonso C.L."/>
            <person name="Miller P.J."/>
            <person name="Scott M.A."/>
            <person name="Spackman E."/>
            <person name="Goraichik I."/>
            <person name="Dimitrov K.M."/>
            <person name="Suarez D.L."/>
            <person name="Swayne D.E."/>
        </authorList>
    </citation>
    <scope>NUCLEOTIDE SEQUENCE [LARGE SCALE GENOMIC DNA]</scope>
    <source>
        <strain evidence="18">SB41UT1</strain>
    </source>
</reference>
<dbReference type="HAMAP" id="MF_01588">
    <property type="entry name" value="DNA_ligase_A"/>
    <property type="match status" value="1"/>
</dbReference>
<evidence type="ECO:0000256" key="9">
    <source>
        <dbReference type="ARBA" id="ARBA00022842"/>
    </source>
</evidence>
<dbReference type="Gene3D" id="6.20.10.30">
    <property type="match status" value="1"/>
</dbReference>
<feature type="region of interest" description="Disordered" evidence="16">
    <location>
        <begin position="17"/>
        <end position="38"/>
    </location>
</feature>
<evidence type="ECO:0000313" key="19">
    <source>
        <dbReference type="Proteomes" id="UP000196573"/>
    </source>
</evidence>
<dbReference type="Pfam" id="PF12826">
    <property type="entry name" value="HHH_2"/>
    <property type="match status" value="1"/>
</dbReference>
<evidence type="ECO:0000313" key="18">
    <source>
        <dbReference type="EMBL" id="SMA41879.1"/>
    </source>
</evidence>
<dbReference type="CDD" id="cd17748">
    <property type="entry name" value="BRCT_DNA_ligase_like"/>
    <property type="match status" value="1"/>
</dbReference>
<dbReference type="PANTHER" id="PTHR23389">
    <property type="entry name" value="CHROMOSOME TRANSMISSION FIDELITY FACTOR 18"/>
    <property type="match status" value="1"/>
</dbReference>
<dbReference type="Proteomes" id="UP000196573">
    <property type="component" value="Unassembled WGS sequence"/>
</dbReference>
<comment type="similarity">
    <text evidence="13 14">Belongs to the NAD-dependent DNA ligase family. LigA subfamily.</text>
</comment>
<keyword evidence="7 14" id="KW-0227">DNA damage</keyword>
<evidence type="ECO:0000256" key="3">
    <source>
        <dbReference type="ARBA" id="ARBA00013308"/>
    </source>
</evidence>
<dbReference type="InterPro" id="IPR001679">
    <property type="entry name" value="DNA_ligase"/>
</dbReference>
<evidence type="ECO:0000256" key="4">
    <source>
        <dbReference type="ARBA" id="ARBA00022598"/>
    </source>
</evidence>
<dbReference type="GO" id="GO:0003677">
    <property type="term" value="F:DNA binding"/>
    <property type="evidence" value="ECO:0007669"/>
    <property type="project" value="InterPro"/>
</dbReference>
<keyword evidence="8 14" id="KW-0862">Zinc</keyword>
<dbReference type="InterPro" id="IPR033136">
    <property type="entry name" value="DNA_ligase_CS"/>
</dbReference>
<evidence type="ECO:0000259" key="17">
    <source>
        <dbReference type="PROSITE" id="PS50172"/>
    </source>
</evidence>
<feature type="binding site" evidence="14">
    <location>
        <begin position="123"/>
        <end position="124"/>
    </location>
    <ligand>
        <name>NAD(+)</name>
        <dbReference type="ChEBI" id="CHEBI:57540"/>
    </ligand>
</feature>
<keyword evidence="19" id="KW-1185">Reference proteome</keyword>
<dbReference type="PROSITE" id="PS50172">
    <property type="entry name" value="BRCT"/>
    <property type="match status" value="1"/>
</dbReference>
<dbReference type="InterPro" id="IPR013839">
    <property type="entry name" value="DNAligase_adenylation"/>
</dbReference>
<dbReference type="CDD" id="cd00114">
    <property type="entry name" value="LIGANc"/>
    <property type="match status" value="1"/>
</dbReference>
<dbReference type="GO" id="GO:0006260">
    <property type="term" value="P:DNA replication"/>
    <property type="evidence" value="ECO:0007669"/>
    <property type="project" value="UniProtKB-KW"/>
</dbReference>
<dbReference type="AlphaFoldDB" id="A0A1X7AHJ6"/>
<dbReference type="Pfam" id="PF03119">
    <property type="entry name" value="DNA_ligase_ZBD"/>
    <property type="match status" value="1"/>
</dbReference>
<evidence type="ECO:0000256" key="8">
    <source>
        <dbReference type="ARBA" id="ARBA00022833"/>
    </source>
</evidence>
<dbReference type="GO" id="GO:0003911">
    <property type="term" value="F:DNA ligase (NAD+) activity"/>
    <property type="evidence" value="ECO:0007669"/>
    <property type="project" value="UniProtKB-UniRule"/>
</dbReference>
<comment type="caution">
    <text evidence="14">Lacks conserved residue(s) required for the propagation of feature annotation.</text>
</comment>
<dbReference type="InterPro" id="IPR004149">
    <property type="entry name" value="Znf_DNAligase_C4"/>
</dbReference>
<evidence type="ECO:0000256" key="2">
    <source>
        <dbReference type="ARBA" id="ARBA00012722"/>
    </source>
</evidence>
<dbReference type="Pfam" id="PF22745">
    <property type="entry name" value="Nlig-Ia"/>
    <property type="match status" value="1"/>
</dbReference>
<keyword evidence="14" id="KW-0464">Manganese</keyword>
<dbReference type="InterPro" id="IPR010994">
    <property type="entry name" value="RuvA_2-like"/>
</dbReference>
<dbReference type="InterPro" id="IPR004150">
    <property type="entry name" value="NAD_DNA_ligase_OB"/>
</dbReference>
<feature type="binding site" evidence="14">
    <location>
        <position position="474"/>
    </location>
    <ligand>
        <name>Zn(2+)</name>
        <dbReference type="ChEBI" id="CHEBI:29105"/>
    </ligand>
</feature>
<gene>
    <name evidence="14 18" type="primary">ligA</name>
    <name evidence="18" type="ORF">EHSB41UT_01349</name>
</gene>
<dbReference type="GO" id="GO:0046872">
    <property type="term" value="F:metal ion binding"/>
    <property type="evidence" value="ECO:0007669"/>
    <property type="project" value="UniProtKB-KW"/>
</dbReference>
<dbReference type="EMBL" id="FWPT01000003">
    <property type="protein sequence ID" value="SMA41879.1"/>
    <property type="molecule type" value="Genomic_DNA"/>
</dbReference>
<dbReference type="FunFam" id="3.30.470.30:FF:000001">
    <property type="entry name" value="DNA ligase"/>
    <property type="match status" value="1"/>
</dbReference>
<dbReference type="Pfam" id="PF03120">
    <property type="entry name" value="OB_DNA_ligase"/>
    <property type="match status" value="1"/>
</dbReference>
<dbReference type="Gene3D" id="1.10.150.20">
    <property type="entry name" value="5' to 3' exonuclease, C-terminal subdomain"/>
    <property type="match status" value="2"/>
</dbReference>
<feature type="binding site" evidence="14">
    <location>
        <begin position="74"/>
        <end position="78"/>
    </location>
    <ligand>
        <name>NAD(+)</name>
        <dbReference type="ChEBI" id="CHEBI:57540"/>
    </ligand>
</feature>
<feature type="binding site" evidence="14">
    <location>
        <position position="356"/>
    </location>
    <ligand>
        <name>NAD(+)</name>
        <dbReference type="ChEBI" id="CHEBI:57540"/>
    </ligand>
</feature>
<dbReference type="Gene3D" id="2.40.50.140">
    <property type="entry name" value="Nucleic acid-binding proteins"/>
    <property type="match status" value="1"/>
</dbReference>
<dbReference type="FunFam" id="1.10.150.20:FF:000006">
    <property type="entry name" value="DNA ligase"/>
    <property type="match status" value="1"/>
</dbReference>
<dbReference type="NCBIfam" id="TIGR00575">
    <property type="entry name" value="dnlj"/>
    <property type="match status" value="1"/>
</dbReference>
<comment type="catalytic activity">
    <reaction evidence="12 14 15">
        <text>NAD(+) + (deoxyribonucleotide)n-3'-hydroxyl + 5'-phospho-(deoxyribonucleotide)m = (deoxyribonucleotide)n+m + AMP + beta-nicotinamide D-nucleotide.</text>
        <dbReference type="EC" id="6.5.1.2"/>
    </reaction>
</comment>
<dbReference type="NCBIfam" id="NF005932">
    <property type="entry name" value="PRK07956.1"/>
    <property type="match status" value="1"/>
</dbReference>
<dbReference type="Pfam" id="PF00533">
    <property type="entry name" value="BRCT"/>
    <property type="match status" value="1"/>
</dbReference>
<accession>A0A1X7AHJ6</accession>
<dbReference type="GO" id="GO:0005829">
    <property type="term" value="C:cytosol"/>
    <property type="evidence" value="ECO:0007669"/>
    <property type="project" value="TreeGrafter"/>
</dbReference>
<dbReference type="Gene3D" id="1.10.287.610">
    <property type="entry name" value="Helix hairpin bin"/>
    <property type="match status" value="1"/>
</dbReference>
<comment type="function">
    <text evidence="1 14">DNA ligase that catalyzes the formation of phosphodiester linkages between 5'-phosphoryl and 3'-hydroxyl groups in double-stranded DNA using NAD as a coenzyme and as the energy source for the reaction. It is essential for DNA replication and repair of damaged DNA.</text>
</comment>
<dbReference type="InterPro" id="IPR013840">
    <property type="entry name" value="DNAligase_N"/>
</dbReference>
<dbReference type="EC" id="6.5.1.2" evidence="2 14"/>
<dbReference type="PIRSF" id="PIRSF001604">
    <property type="entry name" value="LigA"/>
    <property type="match status" value="1"/>
</dbReference>
<evidence type="ECO:0000256" key="16">
    <source>
        <dbReference type="SAM" id="MobiDB-lite"/>
    </source>
</evidence>
<feature type="binding site" evidence="14">
    <location>
        <position position="453"/>
    </location>
    <ligand>
        <name>Zn(2+)</name>
        <dbReference type="ChEBI" id="CHEBI:29105"/>
    </ligand>
</feature>
<keyword evidence="4 14" id="KW-0436">Ligase</keyword>
<dbReference type="SUPFAM" id="SSF50249">
    <property type="entry name" value="Nucleic acid-binding proteins"/>
    <property type="match status" value="1"/>
</dbReference>
<dbReference type="SUPFAM" id="SSF47781">
    <property type="entry name" value="RuvA domain 2-like"/>
    <property type="match status" value="1"/>
</dbReference>
<dbReference type="SMART" id="SM00532">
    <property type="entry name" value="LIGANc"/>
    <property type="match status" value="1"/>
</dbReference>
<feature type="binding site" evidence="14">
    <location>
        <position position="450"/>
    </location>
    <ligand>
        <name>Zn(2+)</name>
        <dbReference type="ChEBI" id="CHEBI:29105"/>
    </ligand>
</feature>
<dbReference type="InterPro" id="IPR012340">
    <property type="entry name" value="NA-bd_OB-fold"/>
</dbReference>
<dbReference type="PROSITE" id="PS01055">
    <property type="entry name" value="DNA_LIGASE_N1"/>
    <property type="match status" value="1"/>
</dbReference>
<dbReference type="SUPFAM" id="SSF56091">
    <property type="entry name" value="DNA ligase/mRNA capping enzyme, catalytic domain"/>
    <property type="match status" value="1"/>
</dbReference>
<name>A0A1X7AHJ6_9GAMM</name>
<dbReference type="FunFam" id="1.10.287.610:FF:000002">
    <property type="entry name" value="DNA ligase"/>
    <property type="match status" value="1"/>
</dbReference>
<feature type="compositionally biased region" description="Polar residues" evidence="16">
    <location>
        <begin position="17"/>
        <end position="32"/>
    </location>
</feature>
<dbReference type="FunFam" id="2.40.50.140:FF:000012">
    <property type="entry name" value="DNA ligase"/>
    <property type="match status" value="1"/>
</dbReference>
<protein>
    <recommendedName>
        <fullName evidence="3 14">DNA ligase</fullName>
        <ecNumber evidence="2 14">6.5.1.2</ecNumber>
    </recommendedName>
    <alternativeName>
        <fullName evidence="14">Polydeoxyribonucleotide synthase [NAD(+)]</fullName>
    </alternativeName>
</protein>
<comment type="cofactor">
    <cofactor evidence="14">
        <name>Mg(2+)</name>
        <dbReference type="ChEBI" id="CHEBI:18420"/>
    </cofactor>
    <cofactor evidence="14">
        <name>Mn(2+)</name>
        <dbReference type="ChEBI" id="CHEBI:29035"/>
    </cofactor>
</comment>
<keyword evidence="10 14" id="KW-0520">NAD</keyword>
<dbReference type="Pfam" id="PF14520">
    <property type="entry name" value="HHH_5"/>
    <property type="match status" value="1"/>
</dbReference>
<evidence type="ECO:0000256" key="15">
    <source>
        <dbReference type="RuleBase" id="RU000618"/>
    </source>
</evidence>